<protein>
    <submittedName>
        <fullName evidence="4">Glycosyltransferase</fullName>
    </submittedName>
</protein>
<dbReference type="RefSeq" id="WP_166148962.1">
    <property type="nucleotide sequence ID" value="NZ_JAAOIW010000003.1"/>
</dbReference>
<dbReference type="Pfam" id="PF00534">
    <property type="entry name" value="Glycos_transf_1"/>
    <property type="match status" value="1"/>
</dbReference>
<feature type="domain" description="Glycosyltransferase 2-like" evidence="2">
    <location>
        <begin position="367"/>
        <end position="520"/>
    </location>
</feature>
<dbReference type="Pfam" id="PF00535">
    <property type="entry name" value="Glycos_transf_2"/>
    <property type="match status" value="1"/>
</dbReference>
<dbReference type="Proteomes" id="UP001165962">
    <property type="component" value="Unassembled WGS sequence"/>
</dbReference>
<dbReference type="InterPro" id="IPR001173">
    <property type="entry name" value="Glyco_trans_2-like"/>
</dbReference>
<dbReference type="InterPro" id="IPR001296">
    <property type="entry name" value="Glyco_trans_1"/>
</dbReference>
<evidence type="ECO:0000259" key="1">
    <source>
        <dbReference type="Pfam" id="PF00534"/>
    </source>
</evidence>
<evidence type="ECO:0000259" key="2">
    <source>
        <dbReference type="Pfam" id="PF00535"/>
    </source>
</evidence>
<comment type="caution">
    <text evidence="4">The sequence shown here is derived from an EMBL/GenBank/DDBJ whole genome shotgun (WGS) entry which is preliminary data.</text>
</comment>
<dbReference type="Pfam" id="PF13439">
    <property type="entry name" value="Glyco_transf_4"/>
    <property type="match status" value="1"/>
</dbReference>
<dbReference type="SUPFAM" id="SSF53756">
    <property type="entry name" value="UDP-Glycosyltransferase/glycogen phosphorylase"/>
    <property type="match status" value="1"/>
</dbReference>
<dbReference type="EMBL" id="JAAOIW010000003">
    <property type="protein sequence ID" value="NHN30201.1"/>
    <property type="molecule type" value="Genomic_DNA"/>
</dbReference>
<proteinExistence type="predicted"/>
<evidence type="ECO:0000259" key="3">
    <source>
        <dbReference type="Pfam" id="PF13439"/>
    </source>
</evidence>
<dbReference type="Gene3D" id="3.90.550.10">
    <property type="entry name" value="Spore Coat Polysaccharide Biosynthesis Protein SpsA, Chain A"/>
    <property type="match status" value="1"/>
</dbReference>
<evidence type="ECO:0000313" key="5">
    <source>
        <dbReference type="Proteomes" id="UP001165962"/>
    </source>
</evidence>
<dbReference type="Gene3D" id="3.40.50.2000">
    <property type="entry name" value="Glycogen Phosphorylase B"/>
    <property type="match status" value="2"/>
</dbReference>
<evidence type="ECO:0000313" key="4">
    <source>
        <dbReference type="EMBL" id="NHN30201.1"/>
    </source>
</evidence>
<organism evidence="4 5">
    <name type="scientific">Paenibacillus agricola</name>
    <dbReference type="NCBI Taxonomy" id="2716264"/>
    <lineage>
        <taxon>Bacteria</taxon>
        <taxon>Bacillati</taxon>
        <taxon>Bacillota</taxon>
        <taxon>Bacilli</taxon>
        <taxon>Bacillales</taxon>
        <taxon>Paenibacillaceae</taxon>
        <taxon>Paenibacillus</taxon>
    </lineage>
</organism>
<dbReference type="PANTHER" id="PTHR45947">
    <property type="entry name" value="SULFOQUINOVOSYL TRANSFERASE SQD2"/>
    <property type="match status" value="1"/>
</dbReference>
<feature type="domain" description="Glycosyl transferase family 1" evidence="1">
    <location>
        <begin position="157"/>
        <end position="329"/>
    </location>
</feature>
<dbReference type="InterPro" id="IPR050194">
    <property type="entry name" value="Glycosyltransferase_grp1"/>
</dbReference>
<dbReference type="InterPro" id="IPR029044">
    <property type="entry name" value="Nucleotide-diphossugar_trans"/>
</dbReference>
<dbReference type="SUPFAM" id="SSF53448">
    <property type="entry name" value="Nucleotide-diphospho-sugar transferases"/>
    <property type="match status" value="1"/>
</dbReference>
<feature type="domain" description="Glycosyltransferase subfamily 4-like N-terminal" evidence="3">
    <location>
        <begin position="42"/>
        <end position="156"/>
    </location>
</feature>
<dbReference type="InterPro" id="IPR028098">
    <property type="entry name" value="Glyco_trans_4-like_N"/>
</dbReference>
<dbReference type="PANTHER" id="PTHR45947:SF14">
    <property type="entry name" value="SLL1723 PROTEIN"/>
    <property type="match status" value="1"/>
</dbReference>
<gene>
    <name evidence="4" type="ORF">G9U52_10185</name>
</gene>
<name>A0ABX0J2Z6_9BACL</name>
<sequence>MDRIAVVRSTFLPLSETFIYGEVKQMKNFEPYVFCRKRRNKGNFPLKNVIIDPTYRRLNYMLRNRSFRLIHARFGTAGIRMMPFKTMWGVPLITSFHGCDSPGTQMMKKNKQSFKRLFSLGNCFTVPCQSMKDQLVKHGCPEEKIVVQYSGIDLDQFTYKERSAPAEGPVEILFVGRLVEKKGADVLIKAFHQVHQALPNTKLRLIGDGRLKNKLKRLSKALHLEKHVQFMGALPRHEVIKHLQQAHIFCLPSLKDQTGNQEGLPNAIKEAMACGLPVVSTFHAGIPELIEDGVTGHLVAEKDVGNLARKLLALIRAPQTWRGIGRRARAKVEANFDLLVQTRNLEQLFEQVIKAHEEKKRETPLFSVIIPTYNRDKYIARAIRSVLRQTCEDYEIIVVNDGSTDRTEKIVSTFGDRVRYVYQKNLGPSEARNTGIRLARGKFIAFLDSDDLFLPNKLQRNKEFLNTHPDCDFLYSYYYARRGKKNHTIRNVKQFNDLNKFRFHLYKRTFTIRTSTAAIRKTCFDKTGLFNSQYRYSQDWDMWLRLAKTYRGYCQKVPLVVYRLHDRKKLPSTYRHYKIRKNAYKLYRWNTATLRSLNNKHTTFRKRRNRH</sequence>
<reference evidence="4" key="1">
    <citation type="submission" date="2020-03" db="EMBL/GenBank/DDBJ databases">
        <title>Draft sequencing of Paenibacilllus sp. S3N08.</title>
        <authorList>
            <person name="Kim D.-U."/>
        </authorList>
    </citation>
    <scope>NUCLEOTIDE SEQUENCE</scope>
    <source>
        <strain evidence="4">S3N08</strain>
    </source>
</reference>
<keyword evidence="5" id="KW-1185">Reference proteome</keyword>
<accession>A0ABX0J2Z6</accession>